<evidence type="ECO:0000256" key="8">
    <source>
        <dbReference type="ARBA" id="ARBA00022771"/>
    </source>
</evidence>
<dbReference type="SMART" id="SM00990">
    <property type="entry name" value="VRR_NUC"/>
    <property type="match status" value="1"/>
</dbReference>
<keyword evidence="4 18" id="KW-0540">Nuclease</keyword>
<keyword evidence="14 17" id="KW-0234">DNA repair</keyword>
<evidence type="ECO:0000256" key="16">
    <source>
        <dbReference type="ARBA" id="ARBA00023242"/>
    </source>
</evidence>
<evidence type="ECO:0000256" key="9">
    <source>
        <dbReference type="ARBA" id="ARBA00022801"/>
    </source>
</evidence>
<evidence type="ECO:0000256" key="7">
    <source>
        <dbReference type="ARBA" id="ARBA00022763"/>
    </source>
</evidence>
<protein>
    <recommendedName>
        <fullName evidence="18">Fanconi-associated nuclease</fullName>
        <ecNumber evidence="18">3.1.4.1</ecNumber>
    </recommendedName>
</protein>
<evidence type="ECO:0000313" key="22">
    <source>
        <dbReference type="RefSeq" id="XP_054858094.1"/>
    </source>
</evidence>
<evidence type="ECO:0000256" key="18">
    <source>
        <dbReference type="RuleBase" id="RU365033"/>
    </source>
</evidence>
<comment type="function">
    <text evidence="18">Nuclease required for the repair of DNA interstrand cross-links (ICL). Acts as a 5'-3' exonuclease that anchors at a cut end of DNA and cleaves DNA successively at every third nucleotide, allowing to excise an ICL from one strand through flanking incisions.</text>
</comment>
<dbReference type="GO" id="GO:0005634">
    <property type="term" value="C:nucleus"/>
    <property type="evidence" value="ECO:0007669"/>
    <property type="project" value="UniProtKB-SubCell"/>
</dbReference>
<dbReference type="KEGG" id="emc:129345135"/>
<keyword evidence="15 18" id="KW-0464">Manganese</keyword>
<dbReference type="GO" id="GO:0070336">
    <property type="term" value="F:flap-structured DNA binding"/>
    <property type="evidence" value="ECO:0007669"/>
    <property type="project" value="TreeGrafter"/>
</dbReference>
<keyword evidence="7 17" id="KW-0227">DNA damage</keyword>
<feature type="region of interest" description="Disordered" evidence="19">
    <location>
        <begin position="299"/>
        <end position="347"/>
    </location>
</feature>
<dbReference type="Pfam" id="PF21170">
    <property type="entry name" value="FAN1_TPR"/>
    <property type="match status" value="1"/>
</dbReference>
<keyword evidence="11" id="KW-0269">Exonuclease</keyword>
<feature type="region of interest" description="Disordered" evidence="19">
    <location>
        <begin position="1"/>
        <end position="45"/>
    </location>
</feature>
<dbReference type="PANTHER" id="PTHR15749">
    <property type="entry name" value="FANCONI-ASSOCIATED NUCLEASE 1"/>
    <property type="match status" value="1"/>
</dbReference>
<dbReference type="InterPro" id="IPR049132">
    <property type="entry name" value="FAN1-like_euk"/>
</dbReference>
<dbReference type="InterPro" id="IPR049126">
    <property type="entry name" value="FAN1-like_TPR"/>
</dbReference>
<evidence type="ECO:0000259" key="20">
    <source>
        <dbReference type="PROSITE" id="PS51908"/>
    </source>
</evidence>
<name>A0AA97LJU9_EUBMA</name>
<dbReference type="GO" id="GO:0008409">
    <property type="term" value="F:5'-3' exonuclease activity"/>
    <property type="evidence" value="ECO:0007669"/>
    <property type="project" value="TreeGrafter"/>
</dbReference>
<dbReference type="InterPro" id="IPR006642">
    <property type="entry name" value="Rad18_UBZ4"/>
</dbReference>
<keyword evidence="16 18" id="KW-0539">Nucleus</keyword>
<dbReference type="PROSITE" id="PS51908">
    <property type="entry name" value="ZF_UBZ4"/>
    <property type="match status" value="1"/>
</dbReference>
<dbReference type="GO" id="GO:0008270">
    <property type="term" value="F:zinc ion binding"/>
    <property type="evidence" value="ECO:0007669"/>
    <property type="project" value="UniProtKB-KW"/>
</dbReference>
<dbReference type="RefSeq" id="XP_054858094.1">
    <property type="nucleotide sequence ID" value="XM_055002119.1"/>
</dbReference>
<keyword evidence="12 18" id="KW-0460">Magnesium</keyword>
<comment type="similarity">
    <text evidence="3 18">Belongs to the FAN1 family.</text>
</comment>
<dbReference type="PANTHER" id="PTHR15749:SF4">
    <property type="entry name" value="FANCONI-ASSOCIATED NUCLEASE 1"/>
    <property type="match status" value="1"/>
</dbReference>
<reference evidence="22" key="1">
    <citation type="submission" date="2025-08" db="UniProtKB">
        <authorList>
            <consortium name="RefSeq"/>
        </authorList>
    </citation>
    <scope>IDENTIFICATION</scope>
    <source>
        <tissue evidence="22">Blood</tissue>
    </source>
</reference>
<evidence type="ECO:0000256" key="14">
    <source>
        <dbReference type="ARBA" id="ARBA00023204"/>
    </source>
</evidence>
<comment type="subcellular location">
    <subcellularLocation>
        <location evidence="2 18">Nucleus</location>
    </subcellularLocation>
</comment>
<comment type="catalytic activity">
    <reaction evidence="1 18">
        <text>Hydrolytically removes 5'-nucleotides successively from the 3'-hydroxy termini of 3'-hydroxy-terminated oligonucleotides.</text>
        <dbReference type="EC" id="3.1.4.1"/>
    </reaction>
</comment>
<keyword evidence="10" id="KW-0862">Zinc</keyword>
<evidence type="ECO:0000256" key="19">
    <source>
        <dbReference type="SAM" id="MobiDB-lite"/>
    </source>
</evidence>
<comment type="cofactor">
    <cofactor evidence="18">
        <name>Mg(2+)</name>
        <dbReference type="ChEBI" id="CHEBI:18420"/>
    </cofactor>
    <cofactor evidence="18">
        <name>Mn(2+)</name>
        <dbReference type="ChEBI" id="CHEBI:29035"/>
    </cofactor>
</comment>
<dbReference type="GO" id="GO:0004528">
    <property type="term" value="F:phosphodiesterase I activity"/>
    <property type="evidence" value="ECO:0007669"/>
    <property type="project" value="UniProtKB-EC"/>
</dbReference>
<feature type="region of interest" description="Disordered" evidence="19">
    <location>
        <begin position="92"/>
        <end position="140"/>
    </location>
</feature>
<dbReference type="InterPro" id="IPR014883">
    <property type="entry name" value="VRR_NUC"/>
</dbReference>
<dbReference type="CTD" id="22909"/>
<dbReference type="InterPro" id="IPR033315">
    <property type="entry name" value="Fan1-like"/>
</dbReference>
<proteinExistence type="inferred from homology"/>
<dbReference type="Pfam" id="PF21315">
    <property type="entry name" value="FAN1_HTH"/>
    <property type="match status" value="1"/>
</dbReference>
<evidence type="ECO:0000256" key="1">
    <source>
        <dbReference type="ARBA" id="ARBA00000983"/>
    </source>
</evidence>
<dbReference type="InterPro" id="IPR049138">
    <property type="entry name" value="Fan1_SAP_met"/>
</dbReference>
<evidence type="ECO:0000256" key="2">
    <source>
        <dbReference type="ARBA" id="ARBA00004123"/>
    </source>
</evidence>
<keyword evidence="8 17" id="KW-0863">Zinc-finger</keyword>
<evidence type="ECO:0000256" key="11">
    <source>
        <dbReference type="ARBA" id="ARBA00022839"/>
    </source>
</evidence>
<accession>A0AA97LJU9</accession>
<evidence type="ECO:0000256" key="17">
    <source>
        <dbReference type="PROSITE-ProRule" id="PRU01256"/>
    </source>
</evidence>
<dbReference type="InterPro" id="IPR049125">
    <property type="entry name" value="FAN1-like_WH"/>
</dbReference>
<keyword evidence="9 18" id="KW-0378">Hydrolase</keyword>
<dbReference type="FunFam" id="3.40.1350.10:FF:000004">
    <property type="entry name" value="Fanconi-associated nuclease"/>
    <property type="match status" value="1"/>
</dbReference>
<evidence type="ECO:0000256" key="10">
    <source>
        <dbReference type="ARBA" id="ARBA00022833"/>
    </source>
</evidence>
<dbReference type="GeneID" id="129345135"/>
<dbReference type="EC" id="3.1.4.1" evidence="18"/>
<feature type="domain" description="UBZ4-type" evidence="20">
    <location>
        <begin position="54"/>
        <end position="82"/>
    </location>
</feature>
<keyword evidence="6" id="KW-0255">Endonuclease</keyword>
<dbReference type="Proteomes" id="UP001190640">
    <property type="component" value="Chromosome 18"/>
</dbReference>
<evidence type="ECO:0000313" key="21">
    <source>
        <dbReference type="Proteomes" id="UP001190640"/>
    </source>
</evidence>
<dbReference type="GO" id="GO:0017108">
    <property type="term" value="F:5'-flap endonuclease activity"/>
    <property type="evidence" value="ECO:0007669"/>
    <property type="project" value="TreeGrafter"/>
</dbReference>
<evidence type="ECO:0000256" key="5">
    <source>
        <dbReference type="ARBA" id="ARBA00022723"/>
    </source>
</evidence>
<dbReference type="InterPro" id="IPR011856">
    <property type="entry name" value="tRNA_endonuc-like_dom_sf"/>
</dbReference>
<evidence type="ECO:0000256" key="3">
    <source>
        <dbReference type="ARBA" id="ARBA00005533"/>
    </source>
</evidence>
<organism evidence="21 22">
    <name type="scientific">Eublepharis macularius</name>
    <name type="common">Leopard gecko</name>
    <name type="synonym">Cyrtodactylus macularius</name>
    <dbReference type="NCBI Taxonomy" id="481883"/>
    <lineage>
        <taxon>Eukaryota</taxon>
        <taxon>Metazoa</taxon>
        <taxon>Chordata</taxon>
        <taxon>Craniata</taxon>
        <taxon>Vertebrata</taxon>
        <taxon>Euteleostomi</taxon>
        <taxon>Lepidosauria</taxon>
        <taxon>Squamata</taxon>
        <taxon>Bifurcata</taxon>
        <taxon>Gekkota</taxon>
        <taxon>Eublepharidae</taxon>
        <taxon>Eublepharinae</taxon>
        <taxon>Eublepharis</taxon>
    </lineage>
</organism>
<dbReference type="Gene3D" id="3.40.1350.10">
    <property type="match status" value="1"/>
</dbReference>
<keyword evidence="21" id="KW-1185">Reference proteome</keyword>
<dbReference type="SMART" id="SM00734">
    <property type="entry name" value="ZnF_Rad18"/>
    <property type="match status" value="1"/>
</dbReference>
<dbReference type="CDD" id="cd22326">
    <property type="entry name" value="FAN1-like"/>
    <property type="match status" value="1"/>
</dbReference>
<feature type="compositionally biased region" description="Low complexity" evidence="19">
    <location>
        <begin position="33"/>
        <end position="45"/>
    </location>
</feature>
<evidence type="ECO:0000256" key="12">
    <source>
        <dbReference type="ARBA" id="ARBA00022842"/>
    </source>
</evidence>
<evidence type="ECO:0000256" key="6">
    <source>
        <dbReference type="ARBA" id="ARBA00022759"/>
    </source>
</evidence>
<dbReference type="Pfam" id="PF21169">
    <property type="entry name" value="Fan1_SAP"/>
    <property type="match status" value="1"/>
</dbReference>
<dbReference type="Pfam" id="PF08774">
    <property type="entry name" value="VRR_NUC"/>
    <property type="match status" value="1"/>
</dbReference>
<dbReference type="GO" id="GO:0036297">
    <property type="term" value="P:interstrand cross-link repair"/>
    <property type="evidence" value="ECO:0007669"/>
    <property type="project" value="InterPro"/>
</dbReference>
<keyword evidence="13" id="KW-0175">Coiled coil</keyword>
<evidence type="ECO:0000256" key="4">
    <source>
        <dbReference type="ARBA" id="ARBA00022722"/>
    </source>
</evidence>
<evidence type="ECO:0000256" key="13">
    <source>
        <dbReference type="ARBA" id="ARBA00023054"/>
    </source>
</evidence>
<sequence>MAENGVPENKRPRRSLSLGNKLRKKASKKYGAEAEGASPSASIASFFSNTTPSRVACPLCGQAVPRYKINQHIDEACQKSRSAEEDDVILLEPPSETSGGNQRSSSSPDSAKDTSTSEKNPIPPEGSGLKRKLGAGEQTSPYFKAGGNLIGSDSKPVVRVAKNISLGRLSSKLSRRRYVQGDNVVCEHAETCLAPDTQNNAVEWNPGDTTAESGSQKENCSPFSTFEEQRSPKESLRHATGTVGIARDADPGALQVGSENSTPVLIPLADLGCSELALPSAGASEQPVPDNGQHAACSAAYTEVGPSDRESQELSSGEHVLSPLAKPEPFRQNPKSSVGKGHAKQLLPEDHQDLWNDVAEGRARPNEELTFGNTRSAISGMLLDPSGSAADLGGHPYYLQNFLKVVRAVLEDSDDVRLFNANELLLVGKFYELSANGQKLYVRLFQRKLSWIKMSKIKYAEIGDDLLPYVEELIGTGFLESDLDLQDLSEVLDLLSAPELKILAQTFHLKNPNAQKQQLLEELLKLAKQRSIFGSKASGIGSVILKRAKDLAGKSIRLCKGPRDMFSRVLLLFSLTIPMEEEEAGSGGQKALSTMLLVNLGRTAFPAYTVKTEHRIFQDRDDFLRYATAAHTSNDVSLAMANQDWEEAHRLYKAAKDAWQKLAAHPSLRHHAALPEYLRCFTVGWVYTRILSRGVEILQRLHMYKEAVEQLEDLLTQEVYCADSRGRWWDRLALDLHQHLKDAEKAIGCIRKGLLDPFVRTGHRLALSQRAQRMKESPACKKLRHLLQDLPVISAEDVAHVTIKGKQCPQTGMGKSVFITEDLGPEEGGEDLEPSVVVCSVEELALAHYKREGFDQGIHGEGTTFGTLYGLLMWDILFMDGVPDVFRNPYQSSPLDLYTDSFYENRKEAIESRLRLLRDASPETLAEWIGDVWNAQKGKAAALVNWDRFSSLEQAQSLVRCFGGPFLSGVCQRLSKDLRHCRGGLPDLVVWRMEDHQFKVVEVKGPNDRLSPKQMLWLAELQRLGAAVEVCHVVAIGCKSKRLS</sequence>
<dbReference type="AlphaFoldDB" id="A0AA97LJU9"/>
<gene>
    <name evidence="22" type="primary">FAN1</name>
</gene>
<keyword evidence="5 18" id="KW-0479">Metal-binding</keyword>
<evidence type="ECO:0000256" key="15">
    <source>
        <dbReference type="ARBA" id="ARBA00023211"/>
    </source>
</evidence>